<reference evidence="2" key="2">
    <citation type="journal article" date="2022" name="Microb. Genom.">
        <title>A chromosome-scale genome assembly of the tomato pathogen Cladosporium fulvum reveals a compartmentalized genome architecture and the presence of a dispensable chromosome.</title>
        <authorList>
            <person name="Zaccaron A.Z."/>
            <person name="Chen L.H."/>
            <person name="Samaras A."/>
            <person name="Stergiopoulos I."/>
        </authorList>
    </citation>
    <scope>NUCLEOTIDE SEQUENCE</scope>
    <source>
        <strain evidence="2">Race5_Kim</strain>
    </source>
</reference>
<accession>A0A9Q8UQV2</accession>
<dbReference type="Proteomes" id="UP000756132">
    <property type="component" value="Chromosome 6"/>
</dbReference>
<dbReference type="AlphaFoldDB" id="A0A9Q8UQV2"/>
<dbReference type="GeneID" id="71987424"/>
<dbReference type="RefSeq" id="XP_047763411.1">
    <property type="nucleotide sequence ID" value="XM_047906694.1"/>
</dbReference>
<protein>
    <submittedName>
        <fullName evidence="2">Uncharacterized protein</fullName>
    </submittedName>
</protein>
<gene>
    <name evidence="2" type="ORF">CLAFUR5_07546</name>
</gene>
<proteinExistence type="predicted"/>
<feature type="region of interest" description="Disordered" evidence="1">
    <location>
        <begin position="82"/>
        <end position="168"/>
    </location>
</feature>
<keyword evidence="3" id="KW-1185">Reference proteome</keyword>
<reference evidence="2" key="1">
    <citation type="submission" date="2021-12" db="EMBL/GenBank/DDBJ databases">
        <authorList>
            <person name="Zaccaron A."/>
            <person name="Stergiopoulos I."/>
        </authorList>
    </citation>
    <scope>NUCLEOTIDE SEQUENCE</scope>
    <source>
        <strain evidence="2">Race5_Kim</strain>
    </source>
</reference>
<organism evidence="2 3">
    <name type="scientific">Passalora fulva</name>
    <name type="common">Tomato leaf mold</name>
    <name type="synonym">Cladosporium fulvum</name>
    <dbReference type="NCBI Taxonomy" id="5499"/>
    <lineage>
        <taxon>Eukaryota</taxon>
        <taxon>Fungi</taxon>
        <taxon>Dikarya</taxon>
        <taxon>Ascomycota</taxon>
        <taxon>Pezizomycotina</taxon>
        <taxon>Dothideomycetes</taxon>
        <taxon>Dothideomycetidae</taxon>
        <taxon>Mycosphaerellales</taxon>
        <taxon>Mycosphaerellaceae</taxon>
        <taxon>Fulvia</taxon>
    </lineage>
</organism>
<feature type="compositionally biased region" description="Basic and acidic residues" evidence="1">
    <location>
        <begin position="154"/>
        <end position="168"/>
    </location>
</feature>
<sequence length="260" mass="29581">MTERGLKVARSVDSNGRLENGVRHHGSVRQTASPPLPTADAIYLYSISNQSNTLKNDHEFGILYNKTPKDIEDDLYTSRRQSAVNAGEKRHSGLSLASYPQRGIPTRSQARGSRVPSESIDRRMQDTDQQDASAPNALTHDQRIIRPQCSGRSTLDRRDRGANPDRGKKTHVDRVFRCLVVSYGGGNHRLPLVSRTWSLVPEGLFPEQIDMDNIDFAILDTIIATYFAITQGHAKWYRYLESGADWRTTFRWLRIWRIVF</sequence>
<evidence type="ECO:0000313" key="3">
    <source>
        <dbReference type="Proteomes" id="UP000756132"/>
    </source>
</evidence>
<name>A0A9Q8UQV2_PASFU</name>
<evidence type="ECO:0000313" key="2">
    <source>
        <dbReference type="EMBL" id="UJO19045.1"/>
    </source>
</evidence>
<dbReference type="EMBL" id="CP090168">
    <property type="protein sequence ID" value="UJO19045.1"/>
    <property type="molecule type" value="Genomic_DNA"/>
</dbReference>
<dbReference type="KEGG" id="ffu:CLAFUR5_07546"/>
<evidence type="ECO:0000256" key="1">
    <source>
        <dbReference type="SAM" id="MobiDB-lite"/>
    </source>
</evidence>